<reference evidence="1 2" key="1">
    <citation type="journal article" date="2016" name="Nat. Commun.">
        <title>Thousands of microbial genomes shed light on interconnected biogeochemical processes in an aquifer system.</title>
        <authorList>
            <person name="Anantharaman K."/>
            <person name="Brown C.T."/>
            <person name="Hug L.A."/>
            <person name="Sharon I."/>
            <person name="Castelle C.J."/>
            <person name="Probst A.J."/>
            <person name="Thomas B.C."/>
            <person name="Singh A."/>
            <person name="Wilkins M.J."/>
            <person name="Karaoz U."/>
            <person name="Brodie E.L."/>
            <person name="Williams K.H."/>
            <person name="Hubbard S.S."/>
            <person name="Banfield J.F."/>
        </authorList>
    </citation>
    <scope>NUCLEOTIDE SEQUENCE [LARGE SCALE GENOMIC DNA]</scope>
</reference>
<evidence type="ECO:0000313" key="1">
    <source>
        <dbReference type="EMBL" id="OGN25049.1"/>
    </source>
</evidence>
<proteinExistence type="predicted"/>
<dbReference type="EMBL" id="MGKJ01000006">
    <property type="protein sequence ID" value="OGN25049.1"/>
    <property type="molecule type" value="Genomic_DNA"/>
</dbReference>
<sequence length="59" mass="6442">MGASSSAGWWDSPTLPVMAANSQNLESQVRILAPQHSKMKDALNKWAFFIFGHVVGVVK</sequence>
<protein>
    <submittedName>
        <fullName evidence="1">Uncharacterized protein</fullName>
    </submittedName>
</protein>
<accession>A0A1F8GKW0</accession>
<organism evidence="1 2">
    <name type="scientific">Candidatus Yanofskybacteria bacterium RIFCSPLOWO2_01_FULL_43_22</name>
    <dbReference type="NCBI Taxonomy" id="1802695"/>
    <lineage>
        <taxon>Bacteria</taxon>
        <taxon>Candidatus Yanofskyibacteriota</taxon>
    </lineage>
</organism>
<gene>
    <name evidence="1" type="ORF">A3A13_03245</name>
</gene>
<comment type="caution">
    <text evidence="1">The sequence shown here is derived from an EMBL/GenBank/DDBJ whole genome shotgun (WGS) entry which is preliminary data.</text>
</comment>
<dbReference type="AlphaFoldDB" id="A0A1F8GKW0"/>
<name>A0A1F8GKW0_9BACT</name>
<dbReference type="Proteomes" id="UP000178911">
    <property type="component" value="Unassembled WGS sequence"/>
</dbReference>
<evidence type="ECO:0000313" key="2">
    <source>
        <dbReference type="Proteomes" id="UP000178911"/>
    </source>
</evidence>